<reference evidence="2 3" key="1">
    <citation type="journal article" date="2018" name="Appl. Environ. Microbiol.">
        <title>Genome rearrangement shapes Prochlorococcus ecological adaptation.</title>
        <authorList>
            <person name="Yan W."/>
            <person name="Wei S."/>
            <person name="Wang Q."/>
            <person name="Xiao X."/>
            <person name="Zeng Q."/>
            <person name="Jiao N."/>
            <person name="Zhang R."/>
        </authorList>
    </citation>
    <scope>NUCLEOTIDE SEQUENCE [LARGE SCALE GENOMIC DNA]</scope>
    <source>
        <strain evidence="2 3">XMU1408</strain>
    </source>
</reference>
<feature type="chain" id="PRO_5016188801" evidence="1">
    <location>
        <begin position="25"/>
        <end position="415"/>
    </location>
</feature>
<dbReference type="InterPro" id="IPR051465">
    <property type="entry name" value="Cell_Envelope_Struct_Comp"/>
</dbReference>
<evidence type="ECO:0000313" key="3">
    <source>
        <dbReference type="Proteomes" id="UP000247807"/>
    </source>
</evidence>
<gene>
    <name evidence="2" type="ORF">DNJ73_06770</name>
</gene>
<keyword evidence="1" id="KW-0732">Signal</keyword>
<dbReference type="OrthoDB" id="468251at2"/>
<dbReference type="AlphaFoldDB" id="A0A318QWA8"/>
<comment type="similarity">
    <text evidence="1">Belongs to the OprB family.</text>
</comment>
<dbReference type="GO" id="GO:0008643">
    <property type="term" value="P:carbohydrate transport"/>
    <property type="evidence" value="ECO:0007669"/>
    <property type="project" value="InterPro"/>
</dbReference>
<dbReference type="PANTHER" id="PTHR43308">
    <property type="entry name" value="OUTER MEMBRANE PROTEIN ALPHA-RELATED"/>
    <property type="match status" value="1"/>
</dbReference>
<dbReference type="Pfam" id="PF04966">
    <property type="entry name" value="OprB"/>
    <property type="match status" value="1"/>
</dbReference>
<evidence type="ECO:0000313" key="2">
    <source>
        <dbReference type="EMBL" id="PYE01126.1"/>
    </source>
</evidence>
<dbReference type="GO" id="GO:0015288">
    <property type="term" value="F:porin activity"/>
    <property type="evidence" value="ECO:0007669"/>
    <property type="project" value="InterPro"/>
</dbReference>
<dbReference type="EMBL" id="QJUE01000005">
    <property type="protein sequence ID" value="PYE01126.1"/>
    <property type="molecule type" value="Genomic_DNA"/>
</dbReference>
<name>A0A318QWA8_PROMR</name>
<sequence>MKLFQRLLVAPAALGLMAPLAANADVTAVSNDSDLSSEVIQARVDGVEAQLGEIQAGQFSSSTKMSGKAAFITGYVDDDSESDTDSITMEYMYQLNMNTSFTGEDLLYTRIKAGNVSDHFVDKGQGTYLSAGKNTSDALKVDKIWYQFPVGESLTVWVGPKIENYYMLASSPSIYKPITKQFSLGGNGTVYGSSTKAGFGAAWTQQTDDPSDGRWALSAAYTSQGGAKSSKDQGLFGEDAKSALLTKLEYGTPQWQVSGAVAFKDNGWSDSYFTTAKGKSRDSGSSETAIGLRAYWKPDNSGALPSVQLGYDVSSIDDAGTGNADEASGWMVGLNWKDLFIDGNRAGLAVGSRVAATNIVGGGSDPSEDNSVWEAYYSFKVNDGVTVTPAIFGSTDVEAEGKDVTGAVLLTEFRF</sequence>
<proteinExistence type="inferred from homology"/>
<comment type="caution">
    <text evidence="2">The sequence shown here is derived from an EMBL/GenBank/DDBJ whole genome shotgun (WGS) entry which is preliminary data.</text>
</comment>
<protein>
    <submittedName>
        <fullName evidence="2">Porin</fullName>
    </submittedName>
</protein>
<dbReference type="InterPro" id="IPR047684">
    <property type="entry name" value="Por_som-like"/>
</dbReference>
<feature type="signal peptide" evidence="1">
    <location>
        <begin position="1"/>
        <end position="24"/>
    </location>
</feature>
<dbReference type="NCBIfam" id="NF033921">
    <property type="entry name" value="por_somb"/>
    <property type="match status" value="1"/>
</dbReference>
<evidence type="ECO:0000256" key="1">
    <source>
        <dbReference type="RuleBase" id="RU363072"/>
    </source>
</evidence>
<dbReference type="GO" id="GO:0016020">
    <property type="term" value="C:membrane"/>
    <property type="evidence" value="ECO:0007669"/>
    <property type="project" value="InterPro"/>
</dbReference>
<accession>A0A318QWA8</accession>
<dbReference type="InterPro" id="IPR007049">
    <property type="entry name" value="Carb-sel_porin_OprB"/>
</dbReference>
<dbReference type="RefSeq" id="WP_158466953.1">
    <property type="nucleotide sequence ID" value="NZ_QJUE01000005.1"/>
</dbReference>
<dbReference type="Proteomes" id="UP000247807">
    <property type="component" value="Unassembled WGS sequence"/>
</dbReference>
<organism evidence="2 3">
    <name type="scientific">Prochlorococcus marinus XMU1408</name>
    <dbReference type="NCBI Taxonomy" id="2213228"/>
    <lineage>
        <taxon>Bacteria</taxon>
        <taxon>Bacillati</taxon>
        <taxon>Cyanobacteriota</taxon>
        <taxon>Cyanophyceae</taxon>
        <taxon>Synechococcales</taxon>
        <taxon>Prochlorococcaceae</taxon>
        <taxon>Prochlorococcus</taxon>
    </lineage>
</organism>
<dbReference type="PANTHER" id="PTHR43308:SF1">
    <property type="entry name" value="OUTER MEMBRANE PROTEIN ALPHA"/>
    <property type="match status" value="1"/>
</dbReference>